<protein>
    <submittedName>
        <fullName evidence="1">Uncharacterized protein</fullName>
    </submittedName>
</protein>
<proteinExistence type="predicted"/>
<evidence type="ECO:0000313" key="1">
    <source>
        <dbReference type="EMBL" id="NEY90366.1"/>
    </source>
</evidence>
<name>A0A6M0QSF5_9RHOB</name>
<organism evidence="1 2">
    <name type="scientific">Tabrizicola oligotrophica</name>
    <dbReference type="NCBI Taxonomy" id="2710650"/>
    <lineage>
        <taxon>Bacteria</taxon>
        <taxon>Pseudomonadati</taxon>
        <taxon>Pseudomonadota</taxon>
        <taxon>Alphaproteobacteria</taxon>
        <taxon>Rhodobacterales</taxon>
        <taxon>Paracoccaceae</taxon>
        <taxon>Tabrizicola</taxon>
    </lineage>
</organism>
<comment type="caution">
    <text evidence="1">The sequence shown here is derived from an EMBL/GenBank/DDBJ whole genome shotgun (WGS) entry which is preliminary data.</text>
</comment>
<dbReference type="RefSeq" id="WP_164624766.1">
    <property type="nucleotide sequence ID" value="NZ_JAAIVJ010000004.1"/>
</dbReference>
<reference evidence="1 2" key="1">
    <citation type="submission" date="2020-02" db="EMBL/GenBank/DDBJ databases">
        <authorList>
            <person name="Chen W.-M."/>
        </authorList>
    </citation>
    <scope>NUCLEOTIDE SEQUENCE [LARGE SCALE GENOMIC DNA]</scope>
    <source>
        <strain evidence="1 2">KMS-5</strain>
    </source>
</reference>
<dbReference type="Proteomes" id="UP000477782">
    <property type="component" value="Unassembled WGS sequence"/>
</dbReference>
<accession>A0A6M0QSF5</accession>
<sequence>MNEAWTIARRFAGNPETWGQRLSRALKLVWWNAKVAVRLAAEAAQRAAARAAKWGALTIPQIRAAIVDLENRDFLGHAGLLELSEAQAALHAAVDSEAAADLDAKRALIASAGGRFCTVIFTKADGTERAMKVQPAALKFHVKGDTATEAGKKATATRAERHPHLLPVWDADKRAPRSVNLATIREIRVNGATHSFRAA</sequence>
<dbReference type="AlphaFoldDB" id="A0A6M0QSF5"/>
<gene>
    <name evidence="1" type="ORF">G4Z14_08650</name>
</gene>
<evidence type="ECO:0000313" key="2">
    <source>
        <dbReference type="Proteomes" id="UP000477782"/>
    </source>
</evidence>
<keyword evidence="2" id="KW-1185">Reference proteome</keyword>
<dbReference type="EMBL" id="JAAIVJ010000004">
    <property type="protein sequence ID" value="NEY90366.1"/>
    <property type="molecule type" value="Genomic_DNA"/>
</dbReference>